<gene>
    <name evidence="2" type="ORF">METZ01_LOCUS169468</name>
</gene>
<dbReference type="PANTHER" id="PTHR43802">
    <property type="entry name" value="ENOYL-COA HYDRATASE"/>
    <property type="match status" value="1"/>
</dbReference>
<dbReference type="SUPFAM" id="SSF52096">
    <property type="entry name" value="ClpP/crotonase"/>
    <property type="match status" value="1"/>
</dbReference>
<dbReference type="EMBL" id="UINC01031102">
    <property type="protein sequence ID" value="SVB16614.1"/>
    <property type="molecule type" value="Genomic_DNA"/>
</dbReference>
<name>A0A382BSI2_9ZZZZ</name>
<dbReference type="PANTHER" id="PTHR43802:SF1">
    <property type="entry name" value="IP11341P-RELATED"/>
    <property type="match status" value="1"/>
</dbReference>
<proteinExistence type="inferred from homology"/>
<dbReference type="InterPro" id="IPR001753">
    <property type="entry name" value="Enoyl-CoA_hydra/iso"/>
</dbReference>
<reference evidence="2" key="1">
    <citation type="submission" date="2018-05" db="EMBL/GenBank/DDBJ databases">
        <authorList>
            <person name="Lanie J.A."/>
            <person name="Ng W.-L."/>
            <person name="Kazmierczak K.M."/>
            <person name="Andrzejewski T.M."/>
            <person name="Davidsen T.M."/>
            <person name="Wayne K.J."/>
            <person name="Tettelin H."/>
            <person name="Glass J.I."/>
            <person name="Rusch D."/>
            <person name="Podicherti R."/>
            <person name="Tsui H.-C.T."/>
            <person name="Winkler M.E."/>
        </authorList>
    </citation>
    <scope>NUCLEOTIDE SEQUENCE</scope>
</reference>
<dbReference type="Gene3D" id="3.90.226.10">
    <property type="entry name" value="2-enoyl-CoA Hydratase, Chain A, domain 1"/>
    <property type="match status" value="1"/>
</dbReference>
<protein>
    <recommendedName>
        <fullName evidence="3">Enoyl-CoA hydratase</fullName>
    </recommendedName>
</protein>
<evidence type="ECO:0000256" key="1">
    <source>
        <dbReference type="ARBA" id="ARBA00005254"/>
    </source>
</evidence>
<organism evidence="2">
    <name type="scientific">marine metagenome</name>
    <dbReference type="NCBI Taxonomy" id="408172"/>
    <lineage>
        <taxon>unclassified sequences</taxon>
        <taxon>metagenomes</taxon>
        <taxon>ecological metagenomes</taxon>
    </lineage>
</organism>
<accession>A0A382BSI2</accession>
<dbReference type="Pfam" id="PF00378">
    <property type="entry name" value="ECH_1"/>
    <property type="match status" value="1"/>
</dbReference>
<dbReference type="InterPro" id="IPR029045">
    <property type="entry name" value="ClpP/crotonase-like_dom_sf"/>
</dbReference>
<evidence type="ECO:0000313" key="2">
    <source>
        <dbReference type="EMBL" id="SVB16614.1"/>
    </source>
</evidence>
<sequence>MSAHYKSPSEYLLAGIDDQILTITLNRPEQLNSLRPEMLDGIRTLISQTESDKEIAVVVIEGAGRAFSAGVDLKVLQGIDPKAGKIGDVFDKPAALTWETIRRSRCPIIAKVHGACFTGALEIALHCDFIFTTVDTKFGDTHAKFGLRPTWGMSQTLTQAVGVRMAKEISFSARTVLGKEAVRVGIANEAVADKEALDELVDKRAKQIVSNSQASVAAFKDLYNLAQSGLPIDQALEAELEREYPEIADTNERLADFK</sequence>
<dbReference type="AlphaFoldDB" id="A0A382BSI2"/>
<evidence type="ECO:0008006" key="3">
    <source>
        <dbReference type="Google" id="ProtNLM"/>
    </source>
</evidence>
<dbReference type="CDD" id="cd06558">
    <property type="entry name" value="crotonase-like"/>
    <property type="match status" value="1"/>
</dbReference>
<comment type="similarity">
    <text evidence="1">Belongs to the enoyl-CoA hydratase/isomerase family.</text>
</comment>